<dbReference type="Proteomes" id="UP001060085">
    <property type="component" value="Linkage Group LG01"/>
</dbReference>
<organism evidence="1 2">
    <name type="scientific">Catharanthus roseus</name>
    <name type="common">Madagascar periwinkle</name>
    <name type="synonym">Vinca rosea</name>
    <dbReference type="NCBI Taxonomy" id="4058"/>
    <lineage>
        <taxon>Eukaryota</taxon>
        <taxon>Viridiplantae</taxon>
        <taxon>Streptophyta</taxon>
        <taxon>Embryophyta</taxon>
        <taxon>Tracheophyta</taxon>
        <taxon>Spermatophyta</taxon>
        <taxon>Magnoliopsida</taxon>
        <taxon>eudicotyledons</taxon>
        <taxon>Gunneridae</taxon>
        <taxon>Pentapetalae</taxon>
        <taxon>asterids</taxon>
        <taxon>lamiids</taxon>
        <taxon>Gentianales</taxon>
        <taxon>Apocynaceae</taxon>
        <taxon>Rauvolfioideae</taxon>
        <taxon>Vinceae</taxon>
        <taxon>Catharanthinae</taxon>
        <taxon>Catharanthus</taxon>
    </lineage>
</organism>
<proteinExistence type="predicted"/>
<protein>
    <submittedName>
        <fullName evidence="1">Uncharacterized protein</fullName>
    </submittedName>
</protein>
<dbReference type="EMBL" id="CM044701">
    <property type="protein sequence ID" value="KAI5684063.1"/>
    <property type="molecule type" value="Genomic_DNA"/>
</dbReference>
<accession>A0ACC0CGX4</accession>
<sequence length="143" mass="16242">MKTLWIIFNFLLFLYSSLGSEVVTVDVHAAKELLASGHRYLDVRTEEEYKEGHLENSWNIPYMFDTPEGRVKNPKFLEQVLSAYSKEDRLVVGCRSGVRSLYATTDLLNAEFKNVCNMGGGYVEWVDKGLAVVKKPAVFKAEL</sequence>
<keyword evidence="2" id="KW-1185">Reference proteome</keyword>
<reference evidence="2" key="1">
    <citation type="journal article" date="2023" name="Nat. Plants">
        <title>Single-cell RNA sequencing provides a high-resolution roadmap for understanding the multicellular compartmentation of specialized metabolism.</title>
        <authorList>
            <person name="Sun S."/>
            <person name="Shen X."/>
            <person name="Li Y."/>
            <person name="Li Y."/>
            <person name="Wang S."/>
            <person name="Li R."/>
            <person name="Zhang H."/>
            <person name="Shen G."/>
            <person name="Guo B."/>
            <person name="Wei J."/>
            <person name="Xu J."/>
            <person name="St-Pierre B."/>
            <person name="Chen S."/>
            <person name="Sun C."/>
        </authorList>
    </citation>
    <scope>NUCLEOTIDE SEQUENCE [LARGE SCALE GENOMIC DNA]</scope>
</reference>
<evidence type="ECO:0000313" key="2">
    <source>
        <dbReference type="Proteomes" id="UP001060085"/>
    </source>
</evidence>
<name>A0ACC0CGX4_CATRO</name>
<comment type="caution">
    <text evidence="1">The sequence shown here is derived from an EMBL/GenBank/DDBJ whole genome shotgun (WGS) entry which is preliminary data.</text>
</comment>
<gene>
    <name evidence="1" type="ORF">M9H77_05291</name>
</gene>
<evidence type="ECO:0000313" key="1">
    <source>
        <dbReference type="EMBL" id="KAI5684063.1"/>
    </source>
</evidence>